<feature type="domain" description="Mono-/di-acylglycerol lipase N-terminal" evidence="5">
    <location>
        <begin position="17"/>
        <end position="77"/>
    </location>
</feature>
<evidence type="ECO:0000313" key="6">
    <source>
        <dbReference type="EMBL" id="ETI20967.1"/>
    </source>
</evidence>
<evidence type="ECO:0008006" key="8">
    <source>
        <dbReference type="Google" id="ProtNLM"/>
    </source>
</evidence>
<dbReference type="Pfam" id="PF01764">
    <property type="entry name" value="Lipase_3"/>
    <property type="match status" value="1"/>
</dbReference>
<feature type="domain" description="Fungal lipase-type" evidence="4">
    <location>
        <begin position="105"/>
        <end position="235"/>
    </location>
</feature>
<feature type="chain" id="PRO_5004774185" description="Fungal lipase-like domain-containing protein" evidence="3">
    <location>
        <begin position="21"/>
        <end position="304"/>
    </location>
</feature>
<dbReference type="GO" id="GO:0016787">
    <property type="term" value="F:hydrolase activity"/>
    <property type="evidence" value="ECO:0007669"/>
    <property type="project" value="UniProtKB-KW"/>
</dbReference>
<evidence type="ECO:0000313" key="7">
    <source>
        <dbReference type="Proteomes" id="UP000030678"/>
    </source>
</evidence>
<accession>V9D4Q0</accession>
<proteinExistence type="predicted"/>
<dbReference type="InterPro" id="IPR051299">
    <property type="entry name" value="AB_hydrolase_lip/est"/>
</dbReference>
<dbReference type="PANTHER" id="PTHR46640">
    <property type="entry name" value="TRIACYLGLYCEROL LIPASE, PUTATIVE (AFU_ORTHOLOGUE AFUA_6G06510)-RELATED"/>
    <property type="match status" value="1"/>
</dbReference>
<evidence type="ECO:0000256" key="1">
    <source>
        <dbReference type="ARBA" id="ARBA00022729"/>
    </source>
</evidence>
<dbReference type="GO" id="GO:0016042">
    <property type="term" value="P:lipid catabolic process"/>
    <property type="evidence" value="ECO:0007669"/>
    <property type="project" value="InterPro"/>
</dbReference>
<dbReference type="Gene3D" id="3.40.50.1820">
    <property type="entry name" value="alpha/beta hydrolase"/>
    <property type="match status" value="1"/>
</dbReference>
<feature type="signal peptide" evidence="3">
    <location>
        <begin position="1"/>
        <end position="20"/>
    </location>
</feature>
<organism evidence="6 7">
    <name type="scientific">Cladophialophora carrionii CBS 160.54</name>
    <dbReference type="NCBI Taxonomy" id="1279043"/>
    <lineage>
        <taxon>Eukaryota</taxon>
        <taxon>Fungi</taxon>
        <taxon>Dikarya</taxon>
        <taxon>Ascomycota</taxon>
        <taxon>Pezizomycotina</taxon>
        <taxon>Eurotiomycetes</taxon>
        <taxon>Chaetothyriomycetidae</taxon>
        <taxon>Chaetothyriales</taxon>
        <taxon>Herpotrichiellaceae</taxon>
        <taxon>Cladophialophora</taxon>
    </lineage>
</organism>
<dbReference type="SUPFAM" id="SSF53474">
    <property type="entry name" value="alpha/beta-Hydrolases"/>
    <property type="match status" value="1"/>
</dbReference>
<evidence type="ECO:0000256" key="2">
    <source>
        <dbReference type="ARBA" id="ARBA00022801"/>
    </source>
</evidence>
<keyword evidence="1 3" id="KW-0732">Signal</keyword>
<dbReference type="VEuPathDB" id="FungiDB:G647_07310"/>
<dbReference type="GeneID" id="19985803"/>
<dbReference type="HOGENOM" id="CLU_032957_1_0_1"/>
<dbReference type="PANTHER" id="PTHR46640:SF1">
    <property type="entry name" value="FUNGAL LIPASE-LIKE DOMAIN-CONTAINING PROTEIN-RELATED"/>
    <property type="match status" value="1"/>
</dbReference>
<dbReference type="EMBL" id="KB822707">
    <property type="protein sequence ID" value="ETI20967.1"/>
    <property type="molecule type" value="Genomic_DNA"/>
</dbReference>
<protein>
    <recommendedName>
        <fullName evidence="8">Fungal lipase-like domain-containing protein</fullName>
    </recommendedName>
</protein>
<dbReference type="AlphaFoldDB" id="V9D4Q0"/>
<name>V9D4Q0_9EURO</name>
<keyword evidence="2" id="KW-0378">Hydrolase</keyword>
<sequence length="304" mass="32682">MLSQLCYLSLLSVFLTFVYAAPLALDKRAISQDLLNELSFFEQYSAAAYCPENNVPVSNASISCDADNCPLVQSAGAESILEFQNEGLADATGFVALDHTNQLIVMSFRGTTSFSNILADINLVMIPWDICTLCTAHSGFLDSWTSVKPQIEGVIASARQSFPSYRIVATGHSLGGAIATLAAADLRENSGYDVSLYTYGSPMVGNYLLATFITNQSSDNYRVTHAQDLIPKLPGYPIYAHVSPEYWITSPTDAAVTPNDVQVSSGVINLKGNQGQLDSSITDHGWYFNSISACSPGLGSELGR</sequence>
<dbReference type="OrthoDB" id="426718at2759"/>
<gene>
    <name evidence="6" type="ORF">G647_07310</name>
</gene>
<dbReference type="InterPro" id="IPR005592">
    <property type="entry name" value="Mono/diacylglycerol_lipase_N"/>
</dbReference>
<reference evidence="6 7" key="1">
    <citation type="submission" date="2013-03" db="EMBL/GenBank/DDBJ databases">
        <title>The Genome Sequence of Cladophialophora carrionii CBS 160.54.</title>
        <authorList>
            <consortium name="The Broad Institute Genomics Platform"/>
            <person name="Cuomo C."/>
            <person name="de Hoog S."/>
            <person name="Gorbushina A."/>
            <person name="Walker B."/>
            <person name="Young S.K."/>
            <person name="Zeng Q."/>
            <person name="Gargeya S."/>
            <person name="Fitzgerald M."/>
            <person name="Haas B."/>
            <person name="Abouelleil A."/>
            <person name="Allen A.W."/>
            <person name="Alvarado L."/>
            <person name="Arachchi H.M."/>
            <person name="Berlin A.M."/>
            <person name="Chapman S.B."/>
            <person name="Gainer-Dewar J."/>
            <person name="Goldberg J."/>
            <person name="Griggs A."/>
            <person name="Gujja S."/>
            <person name="Hansen M."/>
            <person name="Howarth C."/>
            <person name="Imamovic A."/>
            <person name="Ireland A."/>
            <person name="Larimer J."/>
            <person name="McCowan C."/>
            <person name="Murphy C."/>
            <person name="Pearson M."/>
            <person name="Poon T.W."/>
            <person name="Priest M."/>
            <person name="Roberts A."/>
            <person name="Saif S."/>
            <person name="Shea T."/>
            <person name="Sisk P."/>
            <person name="Sykes S."/>
            <person name="Wortman J."/>
            <person name="Nusbaum C."/>
            <person name="Birren B."/>
        </authorList>
    </citation>
    <scope>NUCLEOTIDE SEQUENCE [LARGE SCALE GENOMIC DNA]</scope>
    <source>
        <strain evidence="6 7">CBS 160.54</strain>
    </source>
</reference>
<dbReference type="Pfam" id="PF03893">
    <property type="entry name" value="Lipase3_N"/>
    <property type="match status" value="1"/>
</dbReference>
<evidence type="ECO:0000259" key="5">
    <source>
        <dbReference type="Pfam" id="PF03893"/>
    </source>
</evidence>
<evidence type="ECO:0000256" key="3">
    <source>
        <dbReference type="SAM" id="SignalP"/>
    </source>
</evidence>
<evidence type="ECO:0000259" key="4">
    <source>
        <dbReference type="Pfam" id="PF01764"/>
    </source>
</evidence>
<dbReference type="CDD" id="cd00519">
    <property type="entry name" value="Lipase_3"/>
    <property type="match status" value="1"/>
</dbReference>
<dbReference type="InterPro" id="IPR002921">
    <property type="entry name" value="Fungal_lipase-type"/>
</dbReference>
<dbReference type="RefSeq" id="XP_008729848.1">
    <property type="nucleotide sequence ID" value="XM_008731626.1"/>
</dbReference>
<dbReference type="Proteomes" id="UP000030678">
    <property type="component" value="Unassembled WGS sequence"/>
</dbReference>
<dbReference type="InterPro" id="IPR029058">
    <property type="entry name" value="AB_hydrolase_fold"/>
</dbReference>